<evidence type="ECO:0000313" key="10">
    <source>
        <dbReference type="EMBL" id="VEG47894.1"/>
    </source>
</evidence>
<evidence type="ECO:0000256" key="1">
    <source>
        <dbReference type="ARBA" id="ARBA00001966"/>
    </source>
</evidence>
<comment type="cofactor">
    <cofactor evidence="1 8">
        <name>[4Fe-4S] cluster</name>
        <dbReference type="ChEBI" id="CHEBI:49883"/>
    </cofactor>
</comment>
<evidence type="ECO:0000256" key="4">
    <source>
        <dbReference type="ARBA" id="ARBA00022723"/>
    </source>
</evidence>
<evidence type="ECO:0000256" key="6">
    <source>
        <dbReference type="ARBA" id="ARBA00023004"/>
    </source>
</evidence>
<keyword evidence="7 8" id="KW-0411">Iron-sulfur</keyword>
<accession>A0A3S4TM05</accession>
<keyword evidence="5 8" id="KW-0249">Electron transport</keyword>
<evidence type="ECO:0000259" key="9">
    <source>
        <dbReference type="PROSITE" id="PS51379"/>
    </source>
</evidence>
<protein>
    <recommendedName>
        <fullName evidence="8">Ferredoxin</fullName>
    </recommendedName>
</protein>
<dbReference type="EMBL" id="LR134355">
    <property type="protein sequence ID" value="VEG47894.1"/>
    <property type="molecule type" value="Genomic_DNA"/>
</dbReference>
<sequence length="88" mass="9672">MTYVIAAPCVGDYSCLEVCPAGCIHPTPDDPDFARAEQLYINPESCLECGACVDACPVDAVYDESRLPARWSAYTGFNRDYFEAANHE</sequence>
<dbReference type="Pfam" id="PF12838">
    <property type="entry name" value="Fer4_7"/>
    <property type="match status" value="1"/>
</dbReference>
<keyword evidence="6 8" id="KW-0408">Iron</keyword>
<feature type="domain" description="4Fe-4S ferredoxin-type" evidence="9">
    <location>
        <begin position="1"/>
        <end position="29"/>
    </location>
</feature>
<dbReference type="Gene3D" id="3.30.70.20">
    <property type="match status" value="1"/>
</dbReference>
<gene>
    <name evidence="10" type="primary">fprB_2</name>
    <name evidence="10" type="ORF">NCTC10485_02186</name>
</gene>
<name>A0A3S4TM05_MYCCI</name>
<keyword evidence="4 8" id="KW-0479">Metal-binding</keyword>
<comment type="function">
    <text evidence="8">Ferredoxins are iron-sulfur proteins that transfer electrons in a wide variety of metabolic reactions.</text>
</comment>
<keyword evidence="3 8" id="KW-0004">4Fe-4S</keyword>
<dbReference type="PRINTS" id="PR00354">
    <property type="entry name" value="7FE8SFRDOXIN"/>
</dbReference>
<evidence type="ECO:0000256" key="5">
    <source>
        <dbReference type="ARBA" id="ARBA00022982"/>
    </source>
</evidence>
<dbReference type="InterPro" id="IPR017900">
    <property type="entry name" value="4Fe4S_Fe_S_CS"/>
</dbReference>
<evidence type="ECO:0000256" key="2">
    <source>
        <dbReference type="ARBA" id="ARBA00022448"/>
    </source>
</evidence>
<keyword evidence="8" id="KW-0003">3Fe-4S</keyword>
<organism evidence="10 11">
    <name type="scientific">Mycolicibacterium chitae</name>
    <name type="common">Mycobacterium chitae</name>
    <dbReference type="NCBI Taxonomy" id="1792"/>
    <lineage>
        <taxon>Bacteria</taxon>
        <taxon>Bacillati</taxon>
        <taxon>Actinomycetota</taxon>
        <taxon>Actinomycetes</taxon>
        <taxon>Mycobacteriales</taxon>
        <taxon>Mycobacteriaceae</taxon>
        <taxon>Mycolicibacterium</taxon>
    </lineage>
</organism>
<dbReference type="InterPro" id="IPR017896">
    <property type="entry name" value="4Fe4S_Fe-S-bd"/>
</dbReference>
<comment type="cofactor">
    <cofactor evidence="8">
        <name>[3Fe-4S] cluster</name>
        <dbReference type="ChEBI" id="CHEBI:21137"/>
    </cofactor>
    <text evidence="8">Binds 1 [3Fe-4S] cluster.</text>
</comment>
<dbReference type="SUPFAM" id="SSF54862">
    <property type="entry name" value="4Fe-4S ferredoxins"/>
    <property type="match status" value="1"/>
</dbReference>
<feature type="domain" description="4Fe-4S ferredoxin-type" evidence="9">
    <location>
        <begin position="37"/>
        <end position="66"/>
    </location>
</feature>
<dbReference type="Proteomes" id="UP000282551">
    <property type="component" value="Chromosome"/>
</dbReference>
<dbReference type="InterPro" id="IPR000813">
    <property type="entry name" value="7Fe_ferredoxin"/>
</dbReference>
<dbReference type="GO" id="GO:0051539">
    <property type="term" value="F:4 iron, 4 sulfur cluster binding"/>
    <property type="evidence" value="ECO:0007669"/>
    <property type="project" value="UniProtKB-UniRule"/>
</dbReference>
<keyword evidence="11" id="KW-1185">Reference proteome</keyword>
<dbReference type="GO" id="GO:0009055">
    <property type="term" value="F:electron transfer activity"/>
    <property type="evidence" value="ECO:0007669"/>
    <property type="project" value="UniProtKB-UniRule"/>
</dbReference>
<evidence type="ECO:0000256" key="8">
    <source>
        <dbReference type="RuleBase" id="RU365098"/>
    </source>
</evidence>
<dbReference type="AlphaFoldDB" id="A0A3S4TM05"/>
<dbReference type="PROSITE" id="PS51379">
    <property type="entry name" value="4FE4S_FER_2"/>
    <property type="match status" value="2"/>
</dbReference>
<evidence type="ECO:0000256" key="3">
    <source>
        <dbReference type="ARBA" id="ARBA00022485"/>
    </source>
</evidence>
<reference evidence="10 11" key="1">
    <citation type="submission" date="2018-12" db="EMBL/GenBank/DDBJ databases">
        <authorList>
            <consortium name="Pathogen Informatics"/>
        </authorList>
    </citation>
    <scope>NUCLEOTIDE SEQUENCE [LARGE SCALE GENOMIC DNA]</scope>
    <source>
        <strain evidence="10 11">NCTC10485</strain>
    </source>
</reference>
<dbReference type="GO" id="GO:0046872">
    <property type="term" value="F:metal ion binding"/>
    <property type="evidence" value="ECO:0007669"/>
    <property type="project" value="UniProtKB-UniRule"/>
</dbReference>
<evidence type="ECO:0000256" key="7">
    <source>
        <dbReference type="ARBA" id="ARBA00023014"/>
    </source>
</evidence>
<keyword evidence="2 8" id="KW-0813">Transport</keyword>
<dbReference type="GO" id="GO:0051538">
    <property type="term" value="F:3 iron, 4 sulfur cluster binding"/>
    <property type="evidence" value="ECO:0007669"/>
    <property type="project" value="UniProtKB-UniRule"/>
</dbReference>
<evidence type="ECO:0000313" key="11">
    <source>
        <dbReference type="Proteomes" id="UP000282551"/>
    </source>
</evidence>
<proteinExistence type="predicted"/>
<dbReference type="OrthoDB" id="9803397at2"/>
<dbReference type="PROSITE" id="PS00198">
    <property type="entry name" value="4FE4S_FER_1"/>
    <property type="match status" value="1"/>
</dbReference>